<accession>A0A830CSK2</accession>
<dbReference type="Proteomes" id="UP000653305">
    <property type="component" value="Unassembled WGS sequence"/>
</dbReference>
<organism evidence="1 2">
    <name type="scientific">Phtheirospermum japonicum</name>
    <dbReference type="NCBI Taxonomy" id="374723"/>
    <lineage>
        <taxon>Eukaryota</taxon>
        <taxon>Viridiplantae</taxon>
        <taxon>Streptophyta</taxon>
        <taxon>Embryophyta</taxon>
        <taxon>Tracheophyta</taxon>
        <taxon>Spermatophyta</taxon>
        <taxon>Magnoliopsida</taxon>
        <taxon>eudicotyledons</taxon>
        <taxon>Gunneridae</taxon>
        <taxon>Pentapetalae</taxon>
        <taxon>asterids</taxon>
        <taxon>lamiids</taxon>
        <taxon>Lamiales</taxon>
        <taxon>Orobanchaceae</taxon>
        <taxon>Orobanchaceae incertae sedis</taxon>
        <taxon>Phtheirospermum</taxon>
    </lineage>
</organism>
<name>A0A830CSK2_9LAMI</name>
<evidence type="ECO:0000313" key="2">
    <source>
        <dbReference type="Proteomes" id="UP000653305"/>
    </source>
</evidence>
<keyword evidence="2" id="KW-1185">Reference proteome</keyword>
<proteinExistence type="predicted"/>
<reference evidence="1" key="1">
    <citation type="submission" date="2020-07" db="EMBL/GenBank/DDBJ databases">
        <title>Ethylene signaling mediates host invasion by parasitic plants.</title>
        <authorList>
            <person name="Yoshida S."/>
        </authorList>
    </citation>
    <scope>NUCLEOTIDE SEQUENCE</scope>
    <source>
        <strain evidence="1">Okayama</strain>
    </source>
</reference>
<comment type="caution">
    <text evidence="1">The sequence shown here is derived from an EMBL/GenBank/DDBJ whole genome shotgun (WGS) entry which is preliminary data.</text>
</comment>
<sequence>MIKSIKIIKEIVIEKQQGRTPVSCWSYRPFPEGRQIRRACWHWSSGVSHHCFGIPGCRGTCFLNRYFHELHSEIGISRLSNLGFWKFDFDFLLELIVLDFIYFNTILFLP</sequence>
<evidence type="ECO:0000313" key="1">
    <source>
        <dbReference type="EMBL" id="GFQ03548.1"/>
    </source>
</evidence>
<gene>
    <name evidence="1" type="ORF">PHJA_002498600</name>
</gene>
<dbReference type="AlphaFoldDB" id="A0A830CSK2"/>
<dbReference type="EMBL" id="BMAC01000845">
    <property type="protein sequence ID" value="GFQ03548.1"/>
    <property type="molecule type" value="Genomic_DNA"/>
</dbReference>
<protein>
    <submittedName>
        <fullName evidence="1">Histone h2ax</fullName>
    </submittedName>
</protein>